<sequence length="157" mass="17054">MTTRTTRIAARYVTPALLVAVASTHLFVGQTQPMNPWVGGGFGMFASVDRRDLRAVRAEARIGSERVALDVDGWAQQSEDHAATIARIVALPSPGVLEDLEEQLRSARWTATGKLADEDAAPAQLGDMQISVWKTTYSDEGPSARPERIATHRGEAR</sequence>
<evidence type="ECO:0000313" key="2">
    <source>
        <dbReference type="EMBL" id="CAA9475441.1"/>
    </source>
</evidence>
<organism evidence="2">
    <name type="scientific">uncultured Solirubrobacteraceae bacterium</name>
    <dbReference type="NCBI Taxonomy" id="1162706"/>
    <lineage>
        <taxon>Bacteria</taxon>
        <taxon>Bacillati</taxon>
        <taxon>Actinomycetota</taxon>
        <taxon>Thermoleophilia</taxon>
        <taxon>Solirubrobacterales</taxon>
        <taxon>Solirubrobacteraceae</taxon>
        <taxon>environmental samples</taxon>
    </lineage>
</organism>
<proteinExistence type="predicted"/>
<dbReference type="AlphaFoldDB" id="A0A6J4RL33"/>
<protein>
    <submittedName>
        <fullName evidence="2">Uncharacterized protein</fullName>
    </submittedName>
</protein>
<feature type="region of interest" description="Disordered" evidence="1">
    <location>
        <begin position="137"/>
        <end position="157"/>
    </location>
</feature>
<accession>A0A6J4RL33</accession>
<gene>
    <name evidence="2" type="ORF">AVDCRST_MAG69-387</name>
</gene>
<name>A0A6J4RL33_9ACTN</name>
<evidence type="ECO:0000256" key="1">
    <source>
        <dbReference type="SAM" id="MobiDB-lite"/>
    </source>
</evidence>
<dbReference type="EMBL" id="CADCVP010000056">
    <property type="protein sequence ID" value="CAA9475441.1"/>
    <property type="molecule type" value="Genomic_DNA"/>
</dbReference>
<feature type="compositionally biased region" description="Basic and acidic residues" evidence="1">
    <location>
        <begin position="145"/>
        <end position="157"/>
    </location>
</feature>
<reference evidence="2" key="1">
    <citation type="submission" date="2020-02" db="EMBL/GenBank/DDBJ databases">
        <authorList>
            <person name="Meier V. D."/>
        </authorList>
    </citation>
    <scope>NUCLEOTIDE SEQUENCE</scope>
    <source>
        <strain evidence="2">AVDCRST_MAG69</strain>
    </source>
</reference>